<protein>
    <recommendedName>
        <fullName evidence="3">T9SS type A sorting domain-containing protein</fullName>
    </recommendedName>
</protein>
<sequence>MGVTYHKVYRSDDTSFSPAEVYGGLREYNKQVFYFDPRLNRERILYDFGVKTGDTVRYTTGSSVDPFYLVQAVVSTIDTLMIAGIPHRQIHFHQFGSTSDWPFGTWVEGVGNIATGGFHKSVTQLATCDCSDKLVCFSGLNTWAYQNPEYITVDCDHPPTVGIEEQTASSRKAIVFPNPLPSGVRTLQYRIPEQGIALNLYAFNGVLIEKYTLAPYLQELNLKDYPSGMYWYRIEGRSGNVYSGSLNIW</sequence>
<evidence type="ECO:0008006" key="3">
    <source>
        <dbReference type="Google" id="ProtNLM"/>
    </source>
</evidence>
<dbReference type="InterPro" id="IPR026444">
    <property type="entry name" value="Secre_tail"/>
</dbReference>
<proteinExistence type="predicted"/>
<evidence type="ECO:0000313" key="2">
    <source>
        <dbReference type="Proteomes" id="UP001501410"/>
    </source>
</evidence>
<dbReference type="NCBIfam" id="TIGR04183">
    <property type="entry name" value="Por_Secre_tail"/>
    <property type="match status" value="1"/>
</dbReference>
<reference evidence="2" key="1">
    <citation type="journal article" date="2019" name="Int. J. Syst. Evol. Microbiol.">
        <title>The Global Catalogue of Microorganisms (GCM) 10K type strain sequencing project: providing services to taxonomists for standard genome sequencing and annotation.</title>
        <authorList>
            <consortium name="The Broad Institute Genomics Platform"/>
            <consortium name="The Broad Institute Genome Sequencing Center for Infectious Disease"/>
            <person name="Wu L."/>
            <person name="Ma J."/>
        </authorList>
    </citation>
    <scope>NUCLEOTIDE SEQUENCE [LARGE SCALE GENOMIC DNA]</scope>
    <source>
        <strain evidence="2">JCM 31921</strain>
    </source>
</reference>
<name>A0ABP8MSZ1_9BACT</name>
<accession>A0ABP8MSZ1</accession>
<organism evidence="1 2">
    <name type="scientific">Rurimicrobium arvi</name>
    <dbReference type="NCBI Taxonomy" id="2049916"/>
    <lineage>
        <taxon>Bacteria</taxon>
        <taxon>Pseudomonadati</taxon>
        <taxon>Bacteroidota</taxon>
        <taxon>Chitinophagia</taxon>
        <taxon>Chitinophagales</taxon>
        <taxon>Chitinophagaceae</taxon>
        <taxon>Rurimicrobium</taxon>
    </lineage>
</organism>
<evidence type="ECO:0000313" key="1">
    <source>
        <dbReference type="EMBL" id="GAA4454466.1"/>
    </source>
</evidence>
<keyword evidence="2" id="KW-1185">Reference proteome</keyword>
<dbReference type="EMBL" id="BAABEZ010000022">
    <property type="protein sequence ID" value="GAA4454466.1"/>
    <property type="molecule type" value="Genomic_DNA"/>
</dbReference>
<dbReference type="Proteomes" id="UP001501410">
    <property type="component" value="Unassembled WGS sequence"/>
</dbReference>
<comment type="caution">
    <text evidence="1">The sequence shown here is derived from an EMBL/GenBank/DDBJ whole genome shotgun (WGS) entry which is preliminary data.</text>
</comment>
<gene>
    <name evidence="1" type="ORF">GCM10023092_16530</name>
</gene>